<accession>M0ZTD0</accession>
<reference evidence="3" key="2">
    <citation type="submission" date="2015-06" db="UniProtKB">
        <authorList>
            <consortium name="EnsemblPlants"/>
        </authorList>
    </citation>
    <scope>IDENTIFICATION</scope>
    <source>
        <strain evidence="3">DM1-3 516 R44</strain>
    </source>
</reference>
<dbReference type="Gramene" id="PGSC0003DMT400007664">
    <property type="protein sequence ID" value="PGSC0003DMT400007664"/>
    <property type="gene ID" value="PGSC0003DMG400002961"/>
</dbReference>
<proteinExistence type="predicted"/>
<sequence length="393" mass="46323">MTKFMHVVRTPFSPAQKPNFRRFSIQKAFSDVYAYKALPPVARSMYCFSYLDLPFEPHIKRLPRLPIYRHDPIIHGFFSCFNHLRVLVIFPAWFGPFPFVITKLFHLRYLQVRYFGNIPESISELQNLQTLIYDCYSSHMALPGKIWTMKNLRYIHLGKASYTPNPRIDNNLVTGMPNLEEFFNICYSSCTNEVFSRIPNLKRLSICASSIVRENILYRLLDMSSLRKLEAFKLYWRYILEKPIKRFVFPTSLRKLILACCSHFIWEEISSTFIMLPNLEELKLKYCRAEDDVWRLTSKDIFKSLKLLLSELNLKHWEASSVNFPCLKRLVLKNCQDLQEIPTDFGEIGTLESIELHDCNTISEESARNIEQEQEEMGNNILKVYIHNNNSKL</sequence>
<keyword evidence="4" id="KW-1185">Reference proteome</keyword>
<dbReference type="Proteomes" id="UP000011115">
    <property type="component" value="Unassembled WGS sequence"/>
</dbReference>
<dbReference type="PANTHER" id="PTHR15140:SF46">
    <property type="entry name" value="NRC1"/>
    <property type="match status" value="1"/>
</dbReference>
<dbReference type="OMA" id="YSSHMAL"/>
<dbReference type="InterPro" id="IPR032675">
    <property type="entry name" value="LRR_dom_sf"/>
</dbReference>
<protein>
    <submittedName>
        <fullName evidence="3">Disease resistance protein BS2</fullName>
    </submittedName>
</protein>
<dbReference type="EnsemblPlants" id="PGSC0003DMT400007664">
    <property type="protein sequence ID" value="PGSC0003DMT400007664"/>
    <property type="gene ID" value="PGSC0003DMG400002961"/>
</dbReference>
<keyword evidence="1" id="KW-0677">Repeat</keyword>
<dbReference type="SUPFAM" id="SSF52058">
    <property type="entry name" value="L domain-like"/>
    <property type="match status" value="1"/>
</dbReference>
<dbReference type="InParanoid" id="M0ZTD0"/>
<organism evidence="3 4">
    <name type="scientific">Solanum tuberosum</name>
    <name type="common">Potato</name>
    <dbReference type="NCBI Taxonomy" id="4113"/>
    <lineage>
        <taxon>Eukaryota</taxon>
        <taxon>Viridiplantae</taxon>
        <taxon>Streptophyta</taxon>
        <taxon>Embryophyta</taxon>
        <taxon>Tracheophyta</taxon>
        <taxon>Spermatophyta</taxon>
        <taxon>Magnoliopsida</taxon>
        <taxon>eudicotyledons</taxon>
        <taxon>Gunneridae</taxon>
        <taxon>Pentapetalae</taxon>
        <taxon>asterids</taxon>
        <taxon>lamiids</taxon>
        <taxon>Solanales</taxon>
        <taxon>Solanaceae</taxon>
        <taxon>Solanoideae</taxon>
        <taxon>Solaneae</taxon>
        <taxon>Solanum</taxon>
    </lineage>
</organism>
<dbReference type="HOGENOM" id="CLU_000837_35_9_1"/>
<feature type="domain" description="Disease resistance R13L4/SHOC-2-like LRR" evidence="2">
    <location>
        <begin position="78"/>
        <end position="336"/>
    </location>
</feature>
<reference evidence="4" key="1">
    <citation type="journal article" date="2011" name="Nature">
        <title>Genome sequence and analysis of the tuber crop potato.</title>
        <authorList>
            <consortium name="The Potato Genome Sequencing Consortium"/>
        </authorList>
    </citation>
    <scope>NUCLEOTIDE SEQUENCE [LARGE SCALE GENOMIC DNA]</scope>
    <source>
        <strain evidence="4">cv. DM1-3 516 R44</strain>
    </source>
</reference>
<evidence type="ECO:0000313" key="3">
    <source>
        <dbReference type="EnsemblPlants" id="PGSC0003DMT400007664"/>
    </source>
</evidence>
<dbReference type="Pfam" id="PF23598">
    <property type="entry name" value="LRR_14"/>
    <property type="match status" value="1"/>
</dbReference>
<dbReference type="eggNOG" id="KOG4658">
    <property type="taxonomic scope" value="Eukaryota"/>
</dbReference>
<dbReference type="InterPro" id="IPR055414">
    <property type="entry name" value="LRR_R13L4/SHOC2-like"/>
</dbReference>
<evidence type="ECO:0000256" key="1">
    <source>
        <dbReference type="ARBA" id="ARBA00022737"/>
    </source>
</evidence>
<evidence type="ECO:0000259" key="2">
    <source>
        <dbReference type="Pfam" id="PF23598"/>
    </source>
</evidence>
<evidence type="ECO:0000313" key="4">
    <source>
        <dbReference type="Proteomes" id="UP000011115"/>
    </source>
</evidence>
<dbReference type="AlphaFoldDB" id="M0ZTD0"/>
<dbReference type="Gene3D" id="3.80.10.10">
    <property type="entry name" value="Ribonuclease Inhibitor"/>
    <property type="match status" value="1"/>
</dbReference>
<name>M0ZTD0_SOLTU</name>
<dbReference type="PaxDb" id="4113-PGSC0003DMT400007664"/>
<dbReference type="PANTHER" id="PTHR15140">
    <property type="entry name" value="TUBULIN-SPECIFIC CHAPERONE E"/>
    <property type="match status" value="1"/>
</dbReference>